<dbReference type="OrthoDB" id="9810121at2"/>
<protein>
    <submittedName>
        <fullName evidence="1">Uncharacterized protein</fullName>
    </submittedName>
</protein>
<gene>
    <name evidence="1" type="ORF">C3928_01055</name>
</gene>
<comment type="caution">
    <text evidence="1">The sequence shown here is derived from an EMBL/GenBank/DDBJ whole genome shotgun (WGS) entry which is preliminary data.</text>
</comment>
<dbReference type="Proteomes" id="UP000239239">
    <property type="component" value="Unassembled WGS sequence"/>
</dbReference>
<accession>A0A2S6F9H6</accession>
<reference evidence="1 2" key="1">
    <citation type="submission" date="2018-02" db="EMBL/GenBank/DDBJ databases">
        <title>Draft genome sequences of four Legionella pneumophila clinical strains isolated in Ontario.</title>
        <authorList>
            <person name="Fortuna A."/>
            <person name="Ramnarine R."/>
            <person name="Li A."/>
            <person name="Frantz C."/>
            <person name="Mallo G."/>
        </authorList>
    </citation>
    <scope>NUCLEOTIDE SEQUENCE [LARGE SCALE GENOMIC DNA]</scope>
    <source>
        <strain evidence="1 2">LG61</strain>
    </source>
</reference>
<evidence type="ECO:0000313" key="2">
    <source>
        <dbReference type="Proteomes" id="UP000239239"/>
    </source>
</evidence>
<name>A0A2S6F9H6_LEGPN</name>
<dbReference type="RefSeq" id="WP_027228092.1">
    <property type="nucleotide sequence ID" value="NZ_CP017601.1"/>
</dbReference>
<proteinExistence type="predicted"/>
<sequence>MRIILSILAIFIPWLVLLIKDNPGGAVVALIMQATLIGWPFASIWAWRAVNPLTPASHSKQ</sequence>
<dbReference type="AlphaFoldDB" id="A0A2S6F9H6"/>
<organism evidence="1 2">
    <name type="scientific">Legionella pneumophila</name>
    <dbReference type="NCBI Taxonomy" id="446"/>
    <lineage>
        <taxon>Bacteria</taxon>
        <taxon>Pseudomonadati</taxon>
        <taxon>Pseudomonadota</taxon>
        <taxon>Gammaproteobacteria</taxon>
        <taxon>Legionellales</taxon>
        <taxon>Legionellaceae</taxon>
        <taxon>Legionella</taxon>
    </lineage>
</organism>
<evidence type="ECO:0000313" key="1">
    <source>
        <dbReference type="EMBL" id="PPK34104.1"/>
    </source>
</evidence>
<dbReference type="EMBL" id="PQWY01000001">
    <property type="protein sequence ID" value="PPK34104.1"/>
    <property type="molecule type" value="Genomic_DNA"/>
</dbReference>